<proteinExistence type="predicted"/>
<gene>
    <name evidence="4" type="ORF">HMPREF3185_00860</name>
</gene>
<evidence type="ECO:0000256" key="1">
    <source>
        <dbReference type="SAM" id="Phobius"/>
    </source>
</evidence>
<evidence type="ECO:0000313" key="4">
    <source>
        <dbReference type="EMBL" id="KXB76666.1"/>
    </source>
</evidence>
<feature type="transmembrane region" description="Helical" evidence="1">
    <location>
        <begin position="336"/>
        <end position="353"/>
    </location>
</feature>
<keyword evidence="1" id="KW-1133">Transmembrane helix</keyword>
<dbReference type="STRING" id="322095.HMPREF3185_00860"/>
<dbReference type="Proteomes" id="UP000070224">
    <property type="component" value="Unassembled WGS sequence"/>
</dbReference>
<feature type="domain" description="Lnb-like transmembrane" evidence="3">
    <location>
        <begin position="301"/>
        <end position="434"/>
    </location>
</feature>
<keyword evidence="1" id="KW-0472">Membrane</keyword>
<dbReference type="AlphaFoldDB" id="A0A134B9N5"/>
<evidence type="ECO:0000259" key="2">
    <source>
        <dbReference type="Pfam" id="PF13387"/>
    </source>
</evidence>
<name>A0A134B9N5_9PORP</name>
<dbReference type="PATRIC" id="fig|322095.3.peg.848"/>
<dbReference type="Pfam" id="PF25221">
    <property type="entry name" value="5TMH_Lnb"/>
    <property type="match status" value="1"/>
</dbReference>
<feature type="transmembrane region" description="Helical" evidence="1">
    <location>
        <begin position="391"/>
        <end position="411"/>
    </location>
</feature>
<evidence type="ECO:0000259" key="3">
    <source>
        <dbReference type="Pfam" id="PF25221"/>
    </source>
</evidence>
<feature type="transmembrane region" description="Helical" evidence="1">
    <location>
        <begin position="305"/>
        <end position="324"/>
    </location>
</feature>
<dbReference type="InterPro" id="IPR057436">
    <property type="entry name" value="5TMH_Lnb"/>
</dbReference>
<keyword evidence="5" id="KW-1185">Reference proteome</keyword>
<dbReference type="RefSeq" id="WP_231724903.1">
    <property type="nucleotide sequence ID" value="NZ_KQ960438.1"/>
</dbReference>
<feature type="transmembrane region" description="Helical" evidence="1">
    <location>
        <begin position="417"/>
        <end position="434"/>
    </location>
</feature>
<feature type="transmembrane region" description="Helical" evidence="1">
    <location>
        <begin position="20"/>
        <end position="36"/>
    </location>
</feature>
<comment type="caution">
    <text evidence="4">The sequence shown here is derived from an EMBL/GenBank/DDBJ whole genome shotgun (WGS) entry which is preliminary data.</text>
</comment>
<reference evidence="5" key="1">
    <citation type="submission" date="2016-01" db="EMBL/GenBank/DDBJ databases">
        <authorList>
            <person name="Mitreva M."/>
            <person name="Pepin K.H."/>
            <person name="Mihindukulasuriya K.A."/>
            <person name="Fulton R."/>
            <person name="Fronick C."/>
            <person name="O'Laughlin M."/>
            <person name="Miner T."/>
            <person name="Herter B."/>
            <person name="Rosa B.A."/>
            <person name="Cordes M."/>
            <person name="Tomlinson C."/>
            <person name="Wollam A."/>
            <person name="Palsikar V.B."/>
            <person name="Mardis E.R."/>
            <person name="Wilson R.K."/>
        </authorList>
    </citation>
    <scope>NUCLEOTIDE SEQUENCE [LARGE SCALE GENOMIC DNA]</scope>
    <source>
        <strain evidence="5">KA00683</strain>
    </source>
</reference>
<dbReference type="EMBL" id="LSDK01000058">
    <property type="protein sequence ID" value="KXB76666.1"/>
    <property type="molecule type" value="Genomic_DNA"/>
</dbReference>
<protein>
    <submittedName>
        <fullName evidence="4">Uncharacterized protein</fullName>
    </submittedName>
</protein>
<feature type="transmembrane region" description="Helical" evidence="1">
    <location>
        <begin position="359"/>
        <end position="379"/>
    </location>
</feature>
<feature type="domain" description="Lnb N-terminal periplasmic" evidence="2">
    <location>
        <begin position="56"/>
        <end position="182"/>
    </location>
</feature>
<sequence>MQAIGQLHHIYKTLGMTYRLLLVAVVYLCAYMTGVAETPQPQHDKTFGLPLTLSQSAQISYLAAQPSAEDSYTLYGHAGLRVWDAEQGIDVTFNYGIFNFTDDFSLRFTQGKTDYIVLPIATSDYMNEYQSRGVIRELVLNTDSTQRALLWRLLIENAQPENRTYRYNAFRNNCSTRPLDLYFATLTDFGKLDERGSQLTFVLDSVPGITPLPDKTWREAINELEASSPWLVLGTDLAMGPELDEKMSIRDRFFIPMEAARLLPHLAMGIITPDQEIWGRPIQQTLEYGEPRPIAPVGLSVTHPLVIFSLILLLSIGVFIWRWLGKPVAGVIEFSLYLAAGLGGTLLCYLSFISEHPMVSPNFNLLALHPLYLIIALLMPAGQRTRRVRTVLHTICLVLLIAFPIVSLIAGQVINPSVYLIALSLGLLSLGHLLHKPISHKYVQEPTGAA</sequence>
<keyword evidence="1" id="KW-0812">Transmembrane</keyword>
<accession>A0A134B9N5</accession>
<organism evidence="4 5">
    <name type="scientific">Porphyromonas somerae</name>
    <dbReference type="NCBI Taxonomy" id="322095"/>
    <lineage>
        <taxon>Bacteria</taxon>
        <taxon>Pseudomonadati</taxon>
        <taxon>Bacteroidota</taxon>
        <taxon>Bacteroidia</taxon>
        <taxon>Bacteroidales</taxon>
        <taxon>Porphyromonadaceae</taxon>
        <taxon>Porphyromonas</taxon>
    </lineage>
</organism>
<evidence type="ECO:0000313" key="5">
    <source>
        <dbReference type="Proteomes" id="UP000070224"/>
    </source>
</evidence>
<dbReference type="InterPro" id="IPR025178">
    <property type="entry name" value="Lnb_N"/>
</dbReference>
<dbReference type="Pfam" id="PF13387">
    <property type="entry name" value="Lnb_N"/>
    <property type="match status" value="1"/>
</dbReference>